<accession>A0A348AJM3</accession>
<keyword evidence="7" id="KW-1185">Reference proteome</keyword>
<comment type="similarity">
    <text evidence="1">Belongs to the iron-containing alcohol dehydrogenase family.</text>
</comment>
<dbReference type="RefSeq" id="WP_126308315.1">
    <property type="nucleotide sequence ID" value="NZ_AP018449.1"/>
</dbReference>
<dbReference type="FunFam" id="1.20.1090.10:FF:000001">
    <property type="entry name" value="Aldehyde-alcohol dehydrogenase"/>
    <property type="match status" value="1"/>
</dbReference>
<feature type="domain" description="Alcohol dehydrogenase iron-type/glycerol dehydrogenase GldA" evidence="4">
    <location>
        <begin position="9"/>
        <end position="179"/>
    </location>
</feature>
<dbReference type="Gene3D" id="3.40.50.1970">
    <property type="match status" value="1"/>
</dbReference>
<gene>
    <name evidence="6" type="primary">mdh</name>
    <name evidence="6" type="ORF">MAMMFC1_01942</name>
</gene>
<dbReference type="OrthoDB" id="1623957at2"/>
<dbReference type="SUPFAM" id="SSF56796">
    <property type="entry name" value="Dehydroquinate synthase-like"/>
    <property type="match status" value="1"/>
</dbReference>
<name>A0A348AJM3_9FIRM</name>
<dbReference type="GO" id="GO:0046872">
    <property type="term" value="F:metal ion binding"/>
    <property type="evidence" value="ECO:0007669"/>
    <property type="project" value="InterPro"/>
</dbReference>
<dbReference type="Pfam" id="PF25137">
    <property type="entry name" value="ADH_Fe_C"/>
    <property type="match status" value="1"/>
</dbReference>
<dbReference type="Proteomes" id="UP000276437">
    <property type="component" value="Chromosome"/>
</dbReference>
<dbReference type="InterPro" id="IPR056798">
    <property type="entry name" value="ADH_Fe_C"/>
</dbReference>
<sequence>MNDFTFVLPTKVIFGAGAIKNIVDICKSRHLGKIFIVTGRTSTKNSPHFQDILALLENSGLPVRVFSEVEADPSVETVDQGTAQLMAFQADAVLAFGGGSPMDAAKSMSMVSANGGSIQDYLRGRRSIVKRGVPLICIPTTAGTGSEVTAAAVTTDKQSKEKIGISHEFMMPLLAIVDPLLHVSMPPAVTAATGIDALTHAMEAFVAVKANPVTDSLAIQAIKLIGSNLRAAYAQGDDLTARSNMALASLIAGAAFTNAGLGAVHGIAHPIGARFGISHGVANGIVLPYVMEYYWQDGNAKFRDIAAALGEDVQGRADREAGWKAIAAINKLKQDIAIPDTLAAVNIAGEALEDIVKDAATYRLLSNSPRRLTVEDLRIIVGRAFGNC</sequence>
<dbReference type="InterPro" id="IPR018211">
    <property type="entry name" value="ADH_Fe_CS"/>
</dbReference>
<evidence type="ECO:0000313" key="7">
    <source>
        <dbReference type="Proteomes" id="UP000276437"/>
    </source>
</evidence>
<organism evidence="6 7">
    <name type="scientific">Methylomusa anaerophila</name>
    <dbReference type="NCBI Taxonomy" id="1930071"/>
    <lineage>
        <taxon>Bacteria</taxon>
        <taxon>Bacillati</taxon>
        <taxon>Bacillota</taxon>
        <taxon>Negativicutes</taxon>
        <taxon>Selenomonadales</taxon>
        <taxon>Sporomusaceae</taxon>
        <taxon>Methylomusa</taxon>
    </lineage>
</organism>
<dbReference type="KEGG" id="mana:MAMMFC1_01942"/>
<dbReference type="GO" id="GO:0050093">
    <property type="term" value="F:methanol dehydrogenase (NAD+) activity"/>
    <property type="evidence" value="ECO:0007669"/>
    <property type="project" value="UniProtKB-EC"/>
</dbReference>
<dbReference type="Gene3D" id="1.20.1090.10">
    <property type="entry name" value="Dehydroquinate synthase-like - alpha domain"/>
    <property type="match status" value="1"/>
</dbReference>
<evidence type="ECO:0000259" key="5">
    <source>
        <dbReference type="Pfam" id="PF25137"/>
    </source>
</evidence>
<dbReference type="FunFam" id="3.40.50.1970:FF:000003">
    <property type="entry name" value="Alcohol dehydrogenase, iron-containing"/>
    <property type="match status" value="1"/>
</dbReference>
<dbReference type="EMBL" id="AP018449">
    <property type="protein sequence ID" value="BBB91271.1"/>
    <property type="molecule type" value="Genomic_DNA"/>
</dbReference>
<reference evidence="6 7" key="1">
    <citation type="journal article" date="2018" name="Int. J. Syst. Evol. Microbiol.">
        <title>Methylomusa anaerophila gen. nov., sp. nov., an anaerobic methanol-utilizing bacterium isolated from a microbial fuel cell.</title>
        <authorList>
            <person name="Amano N."/>
            <person name="Yamamuro A."/>
            <person name="Miyahara M."/>
            <person name="Kouzuma A."/>
            <person name="Abe T."/>
            <person name="Watanabe K."/>
        </authorList>
    </citation>
    <scope>NUCLEOTIDE SEQUENCE [LARGE SCALE GENOMIC DNA]</scope>
    <source>
        <strain evidence="6 7">MMFC1</strain>
    </source>
</reference>
<dbReference type="AlphaFoldDB" id="A0A348AJM3"/>
<evidence type="ECO:0000256" key="3">
    <source>
        <dbReference type="ARBA" id="ARBA00023027"/>
    </source>
</evidence>
<dbReference type="EC" id="1.1.1.244" evidence="6"/>
<dbReference type="PROSITE" id="PS00060">
    <property type="entry name" value="ADH_IRON_2"/>
    <property type="match status" value="1"/>
</dbReference>
<proteinExistence type="inferred from homology"/>
<dbReference type="InterPro" id="IPR039697">
    <property type="entry name" value="Alcohol_dehydrogenase_Fe"/>
</dbReference>
<dbReference type="PANTHER" id="PTHR11496:SF102">
    <property type="entry name" value="ALCOHOL DEHYDROGENASE 4"/>
    <property type="match status" value="1"/>
</dbReference>
<dbReference type="Pfam" id="PF00465">
    <property type="entry name" value="Fe-ADH"/>
    <property type="match status" value="1"/>
</dbReference>
<dbReference type="CDD" id="cd08551">
    <property type="entry name" value="Fe-ADH"/>
    <property type="match status" value="1"/>
</dbReference>
<evidence type="ECO:0000259" key="4">
    <source>
        <dbReference type="Pfam" id="PF00465"/>
    </source>
</evidence>
<evidence type="ECO:0000256" key="1">
    <source>
        <dbReference type="ARBA" id="ARBA00007358"/>
    </source>
</evidence>
<keyword evidence="2 6" id="KW-0560">Oxidoreductase</keyword>
<dbReference type="InterPro" id="IPR001670">
    <property type="entry name" value="ADH_Fe/GldA"/>
</dbReference>
<evidence type="ECO:0000313" key="6">
    <source>
        <dbReference type="EMBL" id="BBB91271.1"/>
    </source>
</evidence>
<dbReference type="PANTHER" id="PTHR11496">
    <property type="entry name" value="ALCOHOL DEHYDROGENASE"/>
    <property type="match status" value="1"/>
</dbReference>
<keyword evidence="3" id="KW-0520">NAD</keyword>
<evidence type="ECO:0000256" key="2">
    <source>
        <dbReference type="ARBA" id="ARBA00023002"/>
    </source>
</evidence>
<feature type="domain" description="Fe-containing alcohol dehydrogenase-like C-terminal" evidence="5">
    <location>
        <begin position="190"/>
        <end position="381"/>
    </location>
</feature>
<protein>
    <submittedName>
        <fullName evidence="6">NAD-dependent methanol dehydrogenase</fullName>
        <ecNumber evidence="6">1.1.1.244</ecNumber>
    </submittedName>
</protein>
<dbReference type="PROSITE" id="PS00913">
    <property type="entry name" value="ADH_IRON_1"/>
    <property type="match status" value="1"/>
</dbReference>